<dbReference type="GO" id="GO:0004519">
    <property type="term" value="F:endonuclease activity"/>
    <property type="evidence" value="ECO:0007669"/>
    <property type="project" value="UniProtKB-KW"/>
</dbReference>
<reference evidence="2" key="1">
    <citation type="submission" date="2019-12" db="EMBL/GenBank/DDBJ databases">
        <title>The DNA Methylation Landscape of Giant Viruses.</title>
        <authorList>
            <person name="Jeudy S."/>
            <person name="Rigou S."/>
            <person name="Alempic J.-M."/>
            <person name="Claverie J.-M."/>
            <person name="Abergel C."/>
            <person name="Legendre M."/>
        </authorList>
    </citation>
    <scope>NUCLEOTIDE SEQUENCE</scope>
    <source>
        <strain evidence="2">P4</strain>
    </source>
</reference>
<dbReference type="EMBL" id="MN873693">
    <property type="protein sequence ID" value="QIN54507.1"/>
    <property type="molecule type" value="Genomic_DNA"/>
</dbReference>
<feature type="domain" description="Treble clef zinc finger" evidence="1">
    <location>
        <begin position="75"/>
        <end position="124"/>
    </location>
</feature>
<accession>A0A6G8MY00</accession>
<keyword evidence="3" id="KW-1185">Reference proteome</keyword>
<dbReference type="Proteomes" id="UP001224087">
    <property type="component" value="Segment"/>
</dbReference>
<keyword evidence="2" id="KW-0255">Endonuclease</keyword>
<gene>
    <name evidence="2" type="primary">ck382</name>
</gene>
<sequence length="552" mass="64420">MSIPCPDCSVPFSKQTLEKYSGLCRICNAKRDVVVREDLEITSCRSNQRKLCSNYYCEVCWYRSFASMKKSQHWSQKNILSPRDVSKTASYVTLMDCPVCLHEYSSTVHNLVAMGSSCSYCPGRRRCLDENCDLCFGRSFASIENSKYWSDKNKLTPREIGKQDKGLFWFFCPDCDHEFQRKPHDISKGKHICLFCNGKELCGREECEPCYQRSFASVENSKYWSDKNGISPLVLFKNSQRGYVFDCHDCGHEFVTGLAIVANGSWCPYCNTKGLCLEEDCKHCENKSFLSSRNASWWSKKNKYPPRNYLKYSYDKAYFDCGRCGHEFLLLIKEVDRMVSCKYCSGIALCDDKKCSLCFNRSFASHSLAKYWSEDNNKEPREVHLGCGKKYKFVCEKNHCFSVSPNKITSERCWCPLCVKKTEAKLLKFIQVAFPNNKVETQKRFPWCKNSNTGLTLPFDFLLDDFQTIIELDGAQHFKQVFNWKSPEETQRWDKYKMEKAVENGYSVIRILQEDVFRDRNNWEEKLYQSILDKTRAHIIYIPHDFYVSNGY</sequence>
<organism evidence="2 3">
    <name type="scientific">Cedratvirus kamchatka</name>
    <dbReference type="NCBI Taxonomy" id="2716914"/>
    <lineage>
        <taxon>Viruses</taxon>
        <taxon>Pithoviruses</taxon>
        <taxon>Orthocedratvirinae</taxon>
        <taxon>Alphacedratvirus</taxon>
        <taxon>Alphacedratvirus rossiense</taxon>
    </lineage>
</organism>
<keyword evidence="2" id="KW-0378">Hydrolase</keyword>
<dbReference type="Pfam" id="PF14311">
    <property type="entry name" value="DUF4379"/>
    <property type="match status" value="2"/>
</dbReference>
<keyword evidence="2" id="KW-0540">Nuclease</keyword>
<dbReference type="Gene3D" id="3.40.960.10">
    <property type="entry name" value="VSR Endonuclease"/>
    <property type="match status" value="1"/>
</dbReference>
<evidence type="ECO:0000313" key="3">
    <source>
        <dbReference type="Proteomes" id="UP001224087"/>
    </source>
</evidence>
<evidence type="ECO:0000259" key="1">
    <source>
        <dbReference type="Pfam" id="PF14311"/>
    </source>
</evidence>
<protein>
    <submittedName>
        <fullName evidence="2">Restriction endonuclease with zinc-ribbon domain</fullName>
    </submittedName>
</protein>
<feature type="domain" description="Treble clef zinc finger" evidence="1">
    <location>
        <begin position="147"/>
        <end position="199"/>
    </location>
</feature>
<proteinExistence type="predicted"/>
<dbReference type="InterPro" id="IPR025487">
    <property type="entry name" value="DUF4379"/>
</dbReference>
<evidence type="ECO:0000313" key="2">
    <source>
        <dbReference type="EMBL" id="QIN54507.1"/>
    </source>
</evidence>
<name>A0A6G8MY00_9VIRU</name>